<keyword evidence="1" id="KW-0472">Membrane</keyword>
<dbReference type="RefSeq" id="WP_160624211.1">
    <property type="nucleotide sequence ID" value="NZ_WUUQ01000001.1"/>
</dbReference>
<evidence type="ECO:0000256" key="1">
    <source>
        <dbReference type="SAM" id="Phobius"/>
    </source>
</evidence>
<proteinExistence type="predicted"/>
<evidence type="ECO:0000313" key="3">
    <source>
        <dbReference type="EMBL" id="MXQ72728.1"/>
    </source>
</evidence>
<accession>A0A6N8U3A9</accession>
<sequence>MRKKKILRNWKQIVCLVCICFLLSAELIKAEDYSDEYRSYDGQTSFQSEKMAMALIIILPIGAGMFIYFSQNRDKETDDVPILTVIKTDDNSIVSEIQSVDPSFFEEEFKQFAAKRILRLQKALSEKDFNTLKYLNTELQYLSQKELLENMQDRTVYMEFQKMNGMTIDGFHRSLGYDTITLICYMSLIEYTKNAEGTVISGSTSRQINIPTKLNFCVPWENLWQGWKTVQTAERP</sequence>
<dbReference type="AlphaFoldDB" id="A0A6N8U3A9"/>
<organism evidence="3 4">
    <name type="scientific">Copranaerobaculum intestinale</name>
    <dbReference type="NCBI Taxonomy" id="2692629"/>
    <lineage>
        <taxon>Bacteria</taxon>
        <taxon>Bacillati</taxon>
        <taxon>Bacillota</taxon>
        <taxon>Erysipelotrichia</taxon>
        <taxon>Erysipelotrichales</taxon>
        <taxon>Erysipelotrichaceae</taxon>
        <taxon>Copranaerobaculum</taxon>
    </lineage>
</organism>
<reference evidence="3 4" key="2">
    <citation type="submission" date="2020-01" db="EMBL/GenBank/DDBJ databases">
        <title>Clostridiaceae sp. nov. isolated from the gut of human by culturomics.</title>
        <authorList>
            <person name="Chang Y."/>
        </authorList>
    </citation>
    <scope>NUCLEOTIDE SEQUENCE [LARGE SCALE GENOMIC DNA]</scope>
    <source>
        <strain evidence="3 4">DONG20-135</strain>
    </source>
</reference>
<gene>
    <name evidence="3" type="ORF">GSF08_02050</name>
</gene>
<keyword evidence="1" id="KW-1133">Transmembrane helix</keyword>
<dbReference type="Pfam" id="PF04280">
    <property type="entry name" value="Tim44"/>
    <property type="match status" value="1"/>
</dbReference>
<evidence type="ECO:0000313" key="4">
    <source>
        <dbReference type="Proteomes" id="UP000434036"/>
    </source>
</evidence>
<dbReference type="SUPFAM" id="SSF54427">
    <property type="entry name" value="NTF2-like"/>
    <property type="match status" value="1"/>
</dbReference>
<dbReference type="InterPro" id="IPR007379">
    <property type="entry name" value="Tim44-like_dom"/>
</dbReference>
<dbReference type="InterPro" id="IPR032710">
    <property type="entry name" value="NTF2-like_dom_sf"/>
</dbReference>
<keyword evidence="4" id="KW-1185">Reference proteome</keyword>
<dbReference type="EMBL" id="WUUQ01000001">
    <property type="protein sequence ID" value="MXQ72728.1"/>
    <property type="molecule type" value="Genomic_DNA"/>
</dbReference>
<comment type="caution">
    <text evidence="3">The sequence shown here is derived from an EMBL/GenBank/DDBJ whole genome shotgun (WGS) entry which is preliminary data.</text>
</comment>
<keyword evidence="1" id="KW-0812">Transmembrane</keyword>
<reference evidence="3 4" key="1">
    <citation type="submission" date="2019-12" db="EMBL/GenBank/DDBJ databases">
        <authorList>
            <person name="Yang R."/>
        </authorList>
    </citation>
    <scope>NUCLEOTIDE SEQUENCE [LARGE SCALE GENOMIC DNA]</scope>
    <source>
        <strain evidence="3 4">DONG20-135</strain>
    </source>
</reference>
<feature type="transmembrane region" description="Helical" evidence="1">
    <location>
        <begin position="51"/>
        <end position="69"/>
    </location>
</feature>
<dbReference type="Gene3D" id="3.10.450.240">
    <property type="match status" value="1"/>
</dbReference>
<feature type="domain" description="Tim44-like" evidence="2">
    <location>
        <begin position="93"/>
        <end position="231"/>
    </location>
</feature>
<dbReference type="Proteomes" id="UP000434036">
    <property type="component" value="Unassembled WGS sequence"/>
</dbReference>
<protein>
    <submittedName>
        <fullName evidence="3">TIM44-like domain-containing protein</fullName>
    </submittedName>
</protein>
<name>A0A6N8U3A9_9FIRM</name>
<evidence type="ECO:0000259" key="2">
    <source>
        <dbReference type="Pfam" id="PF04280"/>
    </source>
</evidence>